<keyword evidence="3" id="KW-1185">Reference proteome</keyword>
<evidence type="ECO:0000256" key="1">
    <source>
        <dbReference type="SAM" id="MobiDB-lite"/>
    </source>
</evidence>
<dbReference type="Proteomes" id="UP000305948">
    <property type="component" value="Unassembled WGS sequence"/>
</dbReference>
<reference evidence="2 3" key="1">
    <citation type="journal article" date="2019" name="Nat. Ecol. Evol.">
        <title>Megaphylogeny resolves global patterns of mushroom evolution.</title>
        <authorList>
            <person name="Varga T."/>
            <person name="Krizsan K."/>
            <person name="Foldi C."/>
            <person name="Dima B."/>
            <person name="Sanchez-Garcia M."/>
            <person name="Sanchez-Ramirez S."/>
            <person name="Szollosi G.J."/>
            <person name="Szarkandi J.G."/>
            <person name="Papp V."/>
            <person name="Albert L."/>
            <person name="Andreopoulos W."/>
            <person name="Angelini C."/>
            <person name="Antonin V."/>
            <person name="Barry K.W."/>
            <person name="Bougher N.L."/>
            <person name="Buchanan P."/>
            <person name="Buyck B."/>
            <person name="Bense V."/>
            <person name="Catcheside P."/>
            <person name="Chovatia M."/>
            <person name="Cooper J."/>
            <person name="Damon W."/>
            <person name="Desjardin D."/>
            <person name="Finy P."/>
            <person name="Geml J."/>
            <person name="Haridas S."/>
            <person name="Hughes K."/>
            <person name="Justo A."/>
            <person name="Karasinski D."/>
            <person name="Kautmanova I."/>
            <person name="Kiss B."/>
            <person name="Kocsube S."/>
            <person name="Kotiranta H."/>
            <person name="LaButti K.M."/>
            <person name="Lechner B.E."/>
            <person name="Liimatainen K."/>
            <person name="Lipzen A."/>
            <person name="Lukacs Z."/>
            <person name="Mihaltcheva S."/>
            <person name="Morgado L.N."/>
            <person name="Niskanen T."/>
            <person name="Noordeloos M.E."/>
            <person name="Ohm R.A."/>
            <person name="Ortiz-Santana B."/>
            <person name="Ovrebo C."/>
            <person name="Racz N."/>
            <person name="Riley R."/>
            <person name="Savchenko A."/>
            <person name="Shiryaev A."/>
            <person name="Soop K."/>
            <person name="Spirin V."/>
            <person name="Szebenyi C."/>
            <person name="Tomsovsky M."/>
            <person name="Tulloss R.E."/>
            <person name="Uehling J."/>
            <person name="Grigoriev I.V."/>
            <person name="Vagvolgyi C."/>
            <person name="Papp T."/>
            <person name="Martin F.M."/>
            <person name="Miettinen O."/>
            <person name="Hibbett D.S."/>
            <person name="Nagy L.G."/>
        </authorList>
    </citation>
    <scope>NUCLEOTIDE SEQUENCE [LARGE SCALE GENOMIC DNA]</scope>
    <source>
        <strain evidence="2 3">OMC1185</strain>
    </source>
</reference>
<organism evidence="2 3">
    <name type="scientific">Heliocybe sulcata</name>
    <dbReference type="NCBI Taxonomy" id="5364"/>
    <lineage>
        <taxon>Eukaryota</taxon>
        <taxon>Fungi</taxon>
        <taxon>Dikarya</taxon>
        <taxon>Basidiomycota</taxon>
        <taxon>Agaricomycotina</taxon>
        <taxon>Agaricomycetes</taxon>
        <taxon>Gloeophyllales</taxon>
        <taxon>Gloeophyllaceae</taxon>
        <taxon>Heliocybe</taxon>
    </lineage>
</organism>
<feature type="region of interest" description="Disordered" evidence="1">
    <location>
        <begin position="203"/>
        <end position="226"/>
    </location>
</feature>
<feature type="compositionally biased region" description="Acidic residues" evidence="1">
    <location>
        <begin position="203"/>
        <end position="225"/>
    </location>
</feature>
<dbReference type="EMBL" id="ML213518">
    <property type="protein sequence ID" value="TFK48594.1"/>
    <property type="molecule type" value="Genomic_DNA"/>
</dbReference>
<dbReference type="AlphaFoldDB" id="A0A5C3MT85"/>
<gene>
    <name evidence="2" type="ORF">OE88DRAFT_1663637</name>
</gene>
<evidence type="ECO:0000313" key="2">
    <source>
        <dbReference type="EMBL" id="TFK48594.1"/>
    </source>
</evidence>
<proteinExistence type="predicted"/>
<evidence type="ECO:0000313" key="3">
    <source>
        <dbReference type="Proteomes" id="UP000305948"/>
    </source>
</evidence>
<sequence>MFYSVYSSSENLSFSSGPAVSGVVVHSPSLDPDNWLTMTYEEFADKNWEDRLEYEMKMVMEYEKDMELEELYGVESQVDTSSGNIEDDSVSSDSSLPSPYDADVSILMDGRFGGLEWSMVASVSFPKLKEDVELKSDAEEDVKDRGGYLANVDSGLSDTEVSMLHLYDPDSSVMVDCDCELELQLDLSLYLSLEACDASYLADDEDEDGDDRDEHAEEDEEEGGEQEQLLEWMRMLTLDDVAHRLFVMADDVPRDPGAEGWSVGDVAEVEWCEEDDDEDPAIRDDWVCLMLDDLIEA</sequence>
<name>A0A5C3MT85_9AGAM</name>
<feature type="region of interest" description="Disordered" evidence="1">
    <location>
        <begin position="77"/>
        <end position="97"/>
    </location>
</feature>
<protein>
    <submittedName>
        <fullName evidence="2">Uncharacterized protein</fullName>
    </submittedName>
</protein>
<accession>A0A5C3MT85</accession>